<protein>
    <submittedName>
        <fullName evidence="2">Glycosyltransferase like 2 family protein</fullName>
    </submittedName>
</protein>
<keyword evidence="2" id="KW-0808">Transferase</keyword>
<reference evidence="2 3" key="1">
    <citation type="submission" date="2015-01" db="EMBL/GenBank/DDBJ databases">
        <authorList>
            <person name="Filippidou S."/>
            <person name="Jeanneret N."/>
            <person name="Russel-Delif L."/>
            <person name="Junier T."/>
            <person name="Wunderlin T."/>
            <person name="Molina V."/>
            <person name="Johnson S.L."/>
            <person name="Davenport K.W."/>
            <person name="Chain P.S."/>
            <person name="Dorador C."/>
            <person name="Junier P."/>
        </authorList>
    </citation>
    <scope>NUCLEOTIDE SEQUENCE [LARGE SCALE GENOMIC DNA]</scope>
    <source>
        <strain evidence="2 3">Et7/4</strain>
    </source>
</reference>
<accession>A0A0D8BQV6</accession>
<evidence type="ECO:0000259" key="1">
    <source>
        <dbReference type="Pfam" id="PF00535"/>
    </source>
</evidence>
<dbReference type="AlphaFoldDB" id="A0A0D8BQV6"/>
<feature type="domain" description="Glycosyltransferase 2-like" evidence="1">
    <location>
        <begin position="8"/>
        <end position="170"/>
    </location>
</feature>
<dbReference type="OrthoDB" id="9810303at2"/>
<dbReference type="InterPro" id="IPR029044">
    <property type="entry name" value="Nucleotide-diphossugar_trans"/>
</dbReference>
<dbReference type="CDD" id="cd04179">
    <property type="entry name" value="DPM_DPG-synthase_like"/>
    <property type="match status" value="1"/>
</dbReference>
<dbReference type="GO" id="GO:0016740">
    <property type="term" value="F:transferase activity"/>
    <property type="evidence" value="ECO:0007669"/>
    <property type="project" value="UniProtKB-KW"/>
</dbReference>
<gene>
    <name evidence="2" type="ORF">LG52_313</name>
</gene>
<dbReference type="RefSeq" id="WP_044730642.1">
    <property type="nucleotide sequence ID" value="NZ_JYBP01000003.1"/>
</dbReference>
<evidence type="ECO:0000313" key="3">
    <source>
        <dbReference type="Proteomes" id="UP000032522"/>
    </source>
</evidence>
<dbReference type="SUPFAM" id="SSF53448">
    <property type="entry name" value="Nucleotide-diphospho-sugar transferases"/>
    <property type="match status" value="1"/>
</dbReference>
<organism evidence="2 3">
    <name type="scientific">Geobacillus kaustophilus</name>
    <dbReference type="NCBI Taxonomy" id="1462"/>
    <lineage>
        <taxon>Bacteria</taxon>
        <taxon>Bacillati</taxon>
        <taxon>Bacillota</taxon>
        <taxon>Bacilli</taxon>
        <taxon>Bacillales</taxon>
        <taxon>Anoxybacillaceae</taxon>
        <taxon>Geobacillus</taxon>
        <taxon>Geobacillus thermoleovorans group</taxon>
    </lineage>
</organism>
<comment type="caution">
    <text evidence="2">The sequence shown here is derived from an EMBL/GenBank/DDBJ whole genome shotgun (WGS) entry which is preliminary data.</text>
</comment>
<dbReference type="PANTHER" id="PTHR48090:SF7">
    <property type="entry name" value="RFBJ PROTEIN"/>
    <property type="match status" value="1"/>
</dbReference>
<sequence length="253" mass="28972">MKKQRVIVFLPAHNEEEAIGEVIRRIPRHFHPDVEVSVLVIDDGSSDRTAEAAQEAGADYICRWPENRGLGAAVRRGLEECVRLGADIGVMIDADNEYPPEQIPDLLAPIFTGEADYTIGSRFLGTIRGMKWHRRLGNYLFTRLQSILLGQRLYDGQSGMRAFSRHAMEEAEIIHDYNYAQVLTLNLVRKGFRLKEVPIRYQVRTTGRSFIKFTAYITAVIPAIWKEMRRPVKKAVIDREAHVLSLERERHCS</sequence>
<proteinExistence type="predicted"/>
<dbReference type="PATRIC" id="fig|1462.6.peg.426"/>
<dbReference type="Pfam" id="PF00535">
    <property type="entry name" value="Glycos_transf_2"/>
    <property type="match status" value="1"/>
</dbReference>
<dbReference type="Gene3D" id="3.90.550.10">
    <property type="entry name" value="Spore Coat Polysaccharide Biosynthesis Protein SpsA, Chain A"/>
    <property type="match status" value="1"/>
</dbReference>
<dbReference type="PANTHER" id="PTHR48090">
    <property type="entry name" value="UNDECAPRENYL-PHOSPHATE 4-DEOXY-4-FORMAMIDO-L-ARABINOSE TRANSFERASE-RELATED"/>
    <property type="match status" value="1"/>
</dbReference>
<dbReference type="InterPro" id="IPR050256">
    <property type="entry name" value="Glycosyltransferase_2"/>
</dbReference>
<dbReference type="InterPro" id="IPR001173">
    <property type="entry name" value="Glyco_trans_2-like"/>
</dbReference>
<evidence type="ECO:0000313" key="2">
    <source>
        <dbReference type="EMBL" id="KJE26364.1"/>
    </source>
</evidence>
<name>A0A0D8BQV6_GEOKU</name>
<dbReference type="Proteomes" id="UP000032522">
    <property type="component" value="Unassembled WGS sequence"/>
</dbReference>
<dbReference type="EMBL" id="JYBP01000003">
    <property type="protein sequence ID" value="KJE26364.1"/>
    <property type="molecule type" value="Genomic_DNA"/>
</dbReference>